<gene>
    <name evidence="1" type="ORF">CBW46_011375</name>
</gene>
<dbReference type="Proteomes" id="UP000214746">
    <property type="component" value="Unassembled WGS sequence"/>
</dbReference>
<dbReference type="CDD" id="cd05018">
    <property type="entry name" value="CoxG"/>
    <property type="match status" value="1"/>
</dbReference>
<evidence type="ECO:0000313" key="2">
    <source>
        <dbReference type="Proteomes" id="UP000214746"/>
    </source>
</evidence>
<dbReference type="SUPFAM" id="SSF55961">
    <property type="entry name" value="Bet v1-like"/>
    <property type="match status" value="1"/>
</dbReference>
<dbReference type="RefSeq" id="WP_089200129.1">
    <property type="nucleotide sequence ID" value="NZ_NHRJ02000005.1"/>
</dbReference>
<dbReference type="Gene3D" id="3.30.530.20">
    <property type="match status" value="1"/>
</dbReference>
<proteinExistence type="predicted"/>
<dbReference type="OrthoDB" id="9787428at2"/>
<dbReference type="EMBL" id="NHRJ02000005">
    <property type="protein sequence ID" value="PZE20757.1"/>
    <property type="molecule type" value="Genomic_DNA"/>
</dbReference>
<keyword evidence="2" id="KW-1185">Reference proteome</keyword>
<organism evidence="1 2">
    <name type="scientific">Paenibacillus xerothermodurans</name>
    <dbReference type="NCBI Taxonomy" id="1977292"/>
    <lineage>
        <taxon>Bacteria</taxon>
        <taxon>Bacillati</taxon>
        <taxon>Bacillota</taxon>
        <taxon>Bacilli</taxon>
        <taxon>Bacillales</taxon>
        <taxon>Paenibacillaceae</taxon>
        <taxon>Paenibacillus</taxon>
    </lineage>
</organism>
<dbReference type="InterPro" id="IPR023393">
    <property type="entry name" value="START-like_dom_sf"/>
</dbReference>
<dbReference type="PANTHER" id="PTHR38588">
    <property type="entry name" value="BLL0334 PROTEIN"/>
    <property type="match status" value="1"/>
</dbReference>
<accession>A0A2W1N8P8</accession>
<reference evidence="1" key="1">
    <citation type="submission" date="2018-06" db="EMBL/GenBank/DDBJ databases">
        <title>Paenibacillus xerothermodurans sp. nov. an extremely dry heat resistant spore forming bacterium isolated from the soil of Cape Canaveral, Florida.</title>
        <authorList>
            <person name="Seuylemezian A."/>
            <person name="Kaur N."/>
            <person name="Patil P."/>
            <person name="Patil P."/>
            <person name="Mayilraj S."/>
            <person name="Vaishampayan P."/>
        </authorList>
    </citation>
    <scope>NUCLEOTIDE SEQUENCE [LARGE SCALE GENOMIC DNA]</scope>
    <source>
        <strain evidence="1">ATCC 27380</strain>
    </source>
</reference>
<protein>
    <submittedName>
        <fullName evidence="1">Carbon monoxide dehydrogenase</fullName>
    </submittedName>
</protein>
<dbReference type="Pfam" id="PF06240">
    <property type="entry name" value="COXG"/>
    <property type="match status" value="1"/>
</dbReference>
<dbReference type="PANTHER" id="PTHR38588:SF1">
    <property type="entry name" value="BLL0334 PROTEIN"/>
    <property type="match status" value="1"/>
</dbReference>
<evidence type="ECO:0000313" key="1">
    <source>
        <dbReference type="EMBL" id="PZE20757.1"/>
    </source>
</evidence>
<sequence length="151" mass="16107">MNGSGSLELQAPVEHVWAKLMDPEVLAGCMMGCKKLEPVGEDKYQADLSVGIAAVKGKYDATIALVDVQAPSSYKLIMHGEGAPGFLDAEGVLHLISTDENRTTLTYSYTAEVGGKVAAIGQRMLGGVAKLIINDFFKKMKKEVESSKQSA</sequence>
<dbReference type="InterPro" id="IPR010419">
    <property type="entry name" value="CO_DH_gsu"/>
</dbReference>
<comment type="caution">
    <text evidence="1">The sequence shown here is derived from an EMBL/GenBank/DDBJ whole genome shotgun (WGS) entry which is preliminary data.</text>
</comment>
<name>A0A2W1N8P8_PAEXE</name>
<dbReference type="AlphaFoldDB" id="A0A2W1N8P8"/>